<name>A0A6M5UN12_9MICO</name>
<proteinExistence type="predicted"/>
<dbReference type="EMBL" id="CP052758">
    <property type="protein sequence ID" value="QJW38802.1"/>
    <property type="molecule type" value="Genomic_DNA"/>
</dbReference>
<sequence>MTFPDFPWLADNATESQRRGALIVHARITARLDEEYAAHGDVLQAVATVTGEEVRAVAAHGYPVSVQEVARAIVAYTAAPIVAAARGALLCAGSRFRSINCCLPLISEGIDLDRVLLRKHGSNSSLITSPS</sequence>
<organism evidence="1 2">
    <name type="scientific">Cellulosimicrobium protaetiae</name>
    <dbReference type="NCBI Taxonomy" id="2587808"/>
    <lineage>
        <taxon>Bacteria</taxon>
        <taxon>Bacillati</taxon>
        <taxon>Actinomycetota</taxon>
        <taxon>Actinomycetes</taxon>
        <taxon>Micrococcales</taxon>
        <taxon>Promicromonosporaceae</taxon>
        <taxon>Cellulosimicrobium</taxon>
    </lineage>
</organism>
<evidence type="ECO:0000313" key="2">
    <source>
        <dbReference type="Proteomes" id="UP000451354"/>
    </source>
</evidence>
<accession>A0A6M5UN12</accession>
<protein>
    <submittedName>
        <fullName evidence="1">Uncharacterized protein</fullName>
    </submittedName>
</protein>
<dbReference type="Proteomes" id="UP000451354">
    <property type="component" value="Plasmid pCPRO01"/>
</dbReference>
<keyword evidence="2" id="KW-1185">Reference proteome</keyword>
<gene>
    <name evidence="1" type="ORF">FIC82_019945</name>
</gene>
<dbReference type="KEGG" id="cprt:FIC82_019945"/>
<dbReference type="AlphaFoldDB" id="A0A6M5UN12"/>
<evidence type="ECO:0000313" key="1">
    <source>
        <dbReference type="EMBL" id="QJW38802.1"/>
    </source>
</evidence>
<keyword evidence="1" id="KW-0614">Plasmid</keyword>
<geneLocation type="plasmid" evidence="1 2">
    <name>pCPRO01</name>
</geneLocation>
<reference evidence="2" key="1">
    <citation type="journal article" date="2022" name="Int. J. Syst. Evol. Microbiol.">
        <title>Cellulosimicrobium protaetiae sp. nov., isolated from the gut of the larva of Protaetia brevitarsis seulensis.</title>
        <authorList>
            <person name="Le Han H."/>
            <person name="Nguyen T.T.H."/>
            <person name="Li Z."/>
            <person name="Shin N.R."/>
            <person name="Kim S.G."/>
        </authorList>
    </citation>
    <scope>NUCLEOTIDE SEQUENCE [LARGE SCALE GENOMIC DNA]</scope>
    <source>
        <strain evidence="2">BI34</strain>
    </source>
</reference>
<dbReference type="RefSeq" id="WP_171445747.1">
    <property type="nucleotide sequence ID" value="NZ_CP052758.1"/>
</dbReference>